<dbReference type="InterPro" id="IPR035986">
    <property type="entry name" value="PKD_dom_sf"/>
</dbReference>
<dbReference type="GO" id="GO:0031410">
    <property type="term" value="C:cytoplasmic vesicle"/>
    <property type="evidence" value="ECO:0007669"/>
    <property type="project" value="TreeGrafter"/>
</dbReference>
<dbReference type="EMBL" id="AP021876">
    <property type="protein sequence ID" value="BBO84832.1"/>
    <property type="molecule type" value="Genomic_DNA"/>
</dbReference>
<gene>
    <name evidence="4" type="ORF">DSCO28_53980</name>
</gene>
<dbReference type="PROSITE" id="PS00018">
    <property type="entry name" value="EF_HAND_1"/>
    <property type="match status" value="1"/>
</dbReference>
<feature type="compositionally biased region" description="Polar residues" evidence="1">
    <location>
        <begin position="790"/>
        <end position="802"/>
    </location>
</feature>
<dbReference type="PANTHER" id="PTHR46182:SF2">
    <property type="entry name" value="FI19480P1"/>
    <property type="match status" value="1"/>
</dbReference>
<reference evidence="4 5" key="1">
    <citation type="submission" date="2019-11" db="EMBL/GenBank/DDBJ databases">
        <title>Comparative genomics of hydrocarbon-degrading Desulfosarcina strains.</title>
        <authorList>
            <person name="Watanabe M."/>
            <person name="Kojima H."/>
            <person name="Fukui M."/>
        </authorList>
    </citation>
    <scope>NUCLEOTIDE SEQUENCE [LARGE SCALE GENOMIC DNA]</scope>
    <source>
        <strain evidence="4 5">28bB2T</strain>
    </source>
</reference>
<dbReference type="Pfam" id="PF03793">
    <property type="entry name" value="PASTA"/>
    <property type="match status" value="1"/>
</dbReference>
<dbReference type="Gene3D" id="2.60.40.2810">
    <property type="match status" value="1"/>
</dbReference>
<feature type="region of interest" description="Disordered" evidence="1">
    <location>
        <begin position="528"/>
        <end position="549"/>
    </location>
</feature>
<dbReference type="InterPro" id="IPR005543">
    <property type="entry name" value="PASTA_dom"/>
</dbReference>
<dbReference type="SMART" id="SM00740">
    <property type="entry name" value="PASTA"/>
    <property type="match status" value="1"/>
</dbReference>
<feature type="region of interest" description="Disordered" evidence="1">
    <location>
        <begin position="1268"/>
        <end position="1293"/>
    </location>
</feature>
<evidence type="ECO:0000313" key="4">
    <source>
        <dbReference type="EMBL" id="BBO84832.1"/>
    </source>
</evidence>
<feature type="domain" description="PASTA" evidence="3">
    <location>
        <begin position="1544"/>
        <end position="1610"/>
    </location>
</feature>
<organism evidence="4 5">
    <name type="scientific">Desulfosarcina ovata subsp. sediminis</name>
    <dbReference type="NCBI Taxonomy" id="885957"/>
    <lineage>
        <taxon>Bacteria</taxon>
        <taxon>Pseudomonadati</taxon>
        <taxon>Thermodesulfobacteriota</taxon>
        <taxon>Desulfobacteria</taxon>
        <taxon>Desulfobacterales</taxon>
        <taxon>Desulfosarcinaceae</taxon>
        <taxon>Desulfosarcina</taxon>
    </lineage>
</organism>
<dbReference type="Proteomes" id="UP000425960">
    <property type="component" value="Chromosome"/>
</dbReference>
<dbReference type="InterPro" id="IPR018247">
    <property type="entry name" value="EF_Hand_1_Ca_BS"/>
</dbReference>
<dbReference type="InterPro" id="IPR000601">
    <property type="entry name" value="PKD_dom"/>
</dbReference>
<keyword evidence="2" id="KW-0732">Signal</keyword>
<dbReference type="Pfam" id="PF17963">
    <property type="entry name" value="Big_9"/>
    <property type="match status" value="1"/>
</dbReference>
<proteinExistence type="predicted"/>
<evidence type="ECO:0000259" key="3">
    <source>
        <dbReference type="PROSITE" id="PS51178"/>
    </source>
</evidence>
<dbReference type="GO" id="GO:0016020">
    <property type="term" value="C:membrane"/>
    <property type="evidence" value="ECO:0007669"/>
    <property type="project" value="TreeGrafter"/>
</dbReference>
<dbReference type="InterPro" id="IPR022409">
    <property type="entry name" value="PKD/Chitinase_dom"/>
</dbReference>
<feature type="region of interest" description="Disordered" evidence="1">
    <location>
        <begin position="135"/>
        <end position="158"/>
    </location>
</feature>
<dbReference type="Gene3D" id="3.30.10.20">
    <property type="match status" value="1"/>
</dbReference>
<dbReference type="SUPFAM" id="SSF49299">
    <property type="entry name" value="PKD domain"/>
    <property type="match status" value="3"/>
</dbReference>
<dbReference type="CDD" id="cd06577">
    <property type="entry name" value="PASTA_pknB"/>
    <property type="match status" value="1"/>
</dbReference>
<evidence type="ECO:0000256" key="1">
    <source>
        <dbReference type="SAM" id="MobiDB-lite"/>
    </source>
</evidence>
<dbReference type="InterPro" id="IPR029865">
    <property type="entry name" value="KIAA0319-like"/>
</dbReference>
<dbReference type="KEGG" id="dov:DSCO28_53980"/>
<feature type="chain" id="PRO_5024277006" description="PASTA domain-containing protein" evidence="2">
    <location>
        <begin position="29"/>
        <end position="1678"/>
    </location>
</feature>
<sequence length="1678" mass="176287">MRRNLLMNTVLLLFFGVSFLFPVTNAQAEPIPCNVWGYLYINGDQWAVGDSAYNIVMNVVRSDESTKEALVSYNMADSEYGTFYLQYTIPDPNVDEIELGDTAIFFVDGVQAEGSWTLTKGNSRFDIYVTLTEDSDGDGVSDSEDLCPDTPEGEEVDENGCSLTQIDSDEDGYSYDVDCDDADATVNPGATEEPYNGKDDDCNAATLDDDLDQDGYVLADDCDDTDASVNPGATEVCDGIDNNCDGQIDEGVTITFYLDADGDGFGDEAASTEACEAPTGYVAVAGDCDDADAAINPGATEVCDDIDNNCDGQIDEGCGVYYQDADGDGYGNPDVSIEDTELPSGYVTNNTDCDDTDASVNPGATEVPYNGKDDDCNPDTLDDDLDQDGYVLADDCDDTDAAVNPEATEVCDGIDNNCDGQIDEGVTTTFYLDADGDGFGDEAAPTEACEAPTGYVAVAGDCDDTDAAINPGATEVCDDIDNNCDGQIDEGCGVYYQDADGDGYGNPDVSIEDTALPSGYVTNNTDCDDNDATVNPGATEVPYNGKDDDCNPDTLDDDFDQDGYVLADDCDDTDASVNPGAAEVCDGIDNNCDGQIDEGVTTTFYLDADGDGFGDEAAPTEACETPTGYVAVAGDCDDTNATVNPGATEVPYNGKDDDCNPDTLDDDLDQDGYVLADDCDDTDASVNPGAAEVCDGIDNNCDGQIDEGVTTTFYLDADGDGFGDEAAPTEACETPTGYVAVAGDCDDTNATVYPNAPELNDDIDNDCDGEIDEGWATYYQDADNDGFGNASVSTEATEQPTGYVSDNTDCDDSDNTVHPGATELADGKDNDCDGEVDEGISTYYRDADGDGYGTDTDTVNALEAPDGYVAVAGDCDDTDASVNPGATEVPYNGKDDDCNPDTLDDDLDQDGYVLADDCDDTDAAVNPEATEVCDGIDNNCDGQIDEGCGVYYQDADGDGYGNPDVSIDSTKQPDGYVENNTDCNDTDPDINPGAEEIPNNDVDENCDGIAFMDIDLDGVSDELDQCPDTPSGVSVDTNGCAATQIDADEDGYSSDVDCNDNDPDINPGATEIPNNDVDENCDGIAFMDADLDGVSDELDQCPDTPSGVSVDANGCAATQIDADEDGYSSDVDCNDNDPDINPGVEEIPNNDVDENCDGIAENEPDAIDDTYNVDEDTALVVTSTEGVLENDTDADGDALTAILVDVPQHGTLIPDTGGYVLNPDGSFTYEPNENFYGEDSFTYYVNDGVYDSTVALVTLTVNPVNDAPVANAGPDQSNASIGDPVELDGSGSSDIDGTEMHYLWTIISRPDGSTAVIDNSDTVQPSFTPDVYGTYEIELTVDDGSGEDNATDTDTVVITTIDNDPPLAHIEGPSEGIVGEEICVNDNESLDPNGDSITFNWSLSAPSGSSLDALTSAASSLCFTPDITGSYEVSLIVNDGLLDSEPATLAIAVETSNEIPVASIVYVPSNPVTGEEVCLDGSGSYDPDESPEPLTYDWTLLSKPEDSLAELDASIAPCFSGDVAGDYHVQLIVNDGAANSEPATEVITVEENLVAVPEASSCDDITAVGLECNLVEECNDDVPEGEVIGQDPLPGTEVAAGSIVTLTVSTGPCGSCDVPGDLDGDCDVDLDDRSIFLSSYRKCSGVDGYNSDADYDEDGCISLNDYRQWYKYYVAFNN</sequence>
<name>A0A5K7ZX57_9BACT</name>
<dbReference type="PROSITE" id="PS51178">
    <property type="entry name" value="PASTA"/>
    <property type="match status" value="1"/>
</dbReference>
<evidence type="ECO:0000313" key="5">
    <source>
        <dbReference type="Proteomes" id="UP000425960"/>
    </source>
</evidence>
<evidence type="ECO:0000256" key="2">
    <source>
        <dbReference type="SAM" id="SignalP"/>
    </source>
</evidence>
<dbReference type="Pfam" id="PF11617">
    <property type="entry name" value="Cu-binding_MopE"/>
    <property type="match status" value="17"/>
</dbReference>
<dbReference type="Pfam" id="PF18911">
    <property type="entry name" value="PKD_4"/>
    <property type="match status" value="1"/>
</dbReference>
<feature type="region of interest" description="Disordered" evidence="1">
    <location>
        <begin position="788"/>
        <end position="833"/>
    </location>
</feature>
<dbReference type="Gene3D" id="2.60.40.10">
    <property type="entry name" value="Immunoglobulins"/>
    <property type="match status" value="3"/>
</dbReference>
<dbReference type="PANTHER" id="PTHR46182">
    <property type="entry name" value="FI19480P1"/>
    <property type="match status" value="1"/>
</dbReference>
<protein>
    <recommendedName>
        <fullName evidence="3">PASTA domain-containing protein</fullName>
    </recommendedName>
</protein>
<dbReference type="SMART" id="SM00089">
    <property type="entry name" value="PKD"/>
    <property type="match status" value="3"/>
</dbReference>
<dbReference type="InterPro" id="IPR021655">
    <property type="entry name" value="Put_metal-bd"/>
</dbReference>
<accession>A0A5K7ZX57</accession>
<dbReference type="InterPro" id="IPR013783">
    <property type="entry name" value="Ig-like_fold"/>
</dbReference>
<feature type="signal peptide" evidence="2">
    <location>
        <begin position="1"/>
        <end position="28"/>
    </location>
</feature>